<dbReference type="InterPro" id="IPR001214">
    <property type="entry name" value="SET_dom"/>
</dbReference>
<comment type="caution">
    <text evidence="7">The sequence shown here is derived from an EMBL/GenBank/DDBJ whole genome shotgun (WGS) entry which is preliminary data.</text>
</comment>
<dbReference type="InterPro" id="IPR002893">
    <property type="entry name" value="Znf_MYND"/>
</dbReference>
<feature type="domain" description="MYND-type" evidence="6">
    <location>
        <begin position="28"/>
        <end position="64"/>
    </location>
</feature>
<dbReference type="Gene3D" id="2.170.270.10">
    <property type="entry name" value="SET domain"/>
    <property type="match status" value="1"/>
</dbReference>
<dbReference type="Pfam" id="PF00856">
    <property type="entry name" value="SET"/>
    <property type="match status" value="1"/>
</dbReference>
<dbReference type="InterPro" id="IPR053010">
    <property type="entry name" value="SET_SmydA-8"/>
</dbReference>
<keyword evidence="1" id="KW-0479">Metal-binding</keyword>
<keyword evidence="8" id="KW-1185">Reference proteome</keyword>
<dbReference type="PANTHER" id="PTHR46455:SF5">
    <property type="entry name" value="SET AND MYND DOMAIN CONTAINING, ARTHROPOD-SPECIFIC, MEMBER 4, ISOFORM A"/>
    <property type="match status" value="1"/>
</dbReference>
<reference evidence="7 8" key="1">
    <citation type="submission" date="2023-11" db="EMBL/GenBank/DDBJ databases">
        <title>Halocaridina rubra genome assembly.</title>
        <authorList>
            <person name="Smith C."/>
        </authorList>
    </citation>
    <scope>NUCLEOTIDE SEQUENCE [LARGE SCALE GENOMIC DNA]</scope>
    <source>
        <strain evidence="7">EP-1</strain>
        <tissue evidence="7">Whole</tissue>
    </source>
</reference>
<dbReference type="GO" id="GO:0008276">
    <property type="term" value="F:protein methyltransferase activity"/>
    <property type="evidence" value="ECO:0007669"/>
    <property type="project" value="UniProtKB-ARBA"/>
</dbReference>
<evidence type="ECO:0000313" key="8">
    <source>
        <dbReference type="Proteomes" id="UP001381693"/>
    </source>
</evidence>
<feature type="domain" description="SET" evidence="5">
    <location>
        <begin position="61"/>
        <end position="297"/>
    </location>
</feature>
<evidence type="ECO:0000259" key="5">
    <source>
        <dbReference type="PROSITE" id="PS50280"/>
    </source>
</evidence>
<dbReference type="GO" id="GO:0008757">
    <property type="term" value="F:S-adenosylmethionine-dependent methyltransferase activity"/>
    <property type="evidence" value="ECO:0007669"/>
    <property type="project" value="UniProtKB-ARBA"/>
</dbReference>
<dbReference type="AlphaFoldDB" id="A0AAN8WUW4"/>
<dbReference type="Proteomes" id="UP001381693">
    <property type="component" value="Unassembled WGS sequence"/>
</dbReference>
<dbReference type="EMBL" id="JAXCGZ010013391">
    <property type="protein sequence ID" value="KAK7072642.1"/>
    <property type="molecule type" value="Genomic_DNA"/>
</dbReference>
<dbReference type="GO" id="GO:0008270">
    <property type="term" value="F:zinc ion binding"/>
    <property type="evidence" value="ECO:0007669"/>
    <property type="project" value="UniProtKB-KW"/>
</dbReference>
<protein>
    <recommendedName>
        <fullName evidence="9">Protein msta</fullName>
    </recommendedName>
</protein>
<sequence>MFLSSITKNGTTKVSGKITMTNEDASRCGSCGAKATLKCTACGTVYYCSKEHQKKHWKVHKKECLPYSEENGPQQGRYLVASRDIPAGHLIFKEKPLAIGPPSSSKAICLGCHSPITSPDYPKCPRCFWPLCSPECANSILHIPECKYLSTDENSHGPPKSIDETPRYDVVLLLRCLALRNIKPDAWKIIEKMVSHSEKYEKEKEPFHMTSVTYITEFLKDVCDVQTAHHVRGAIITNAINTRGPQGQTIRGLYSKIYLLNHSCVPNVTLRADVYSTLYIHAAKVIKKGDPLVFSYVTSAAPLWQRQEELKCIYNFLCKCQRCTDPTELGTHFSNPLCSKCKRGFLEPAENYQHPWTCSDCGESKDLEHIIKVDDEILDEITKSCTSFRDSSAMLQTVLKSYHPKHYVWLRIAQTILGKFSNENDTESLTLRKDIWQQVLLLFFKIEPGLTRRRGVSLFHAACLESEIFKQGETTGKLSPQEQLVAVTKILYLLESAHEIMSLEPPNSVEQRWLRLVNEEISKMKTIREKLEERH</sequence>
<gene>
    <name evidence="7" type="ORF">SK128_012619</name>
</gene>
<evidence type="ECO:0000256" key="4">
    <source>
        <dbReference type="PROSITE-ProRule" id="PRU00134"/>
    </source>
</evidence>
<dbReference type="CDD" id="cd20071">
    <property type="entry name" value="SET_SMYD"/>
    <property type="match status" value="1"/>
</dbReference>
<evidence type="ECO:0000313" key="7">
    <source>
        <dbReference type="EMBL" id="KAK7072642.1"/>
    </source>
</evidence>
<evidence type="ECO:0000256" key="2">
    <source>
        <dbReference type="ARBA" id="ARBA00022771"/>
    </source>
</evidence>
<dbReference type="Pfam" id="PF01753">
    <property type="entry name" value="zf-MYND"/>
    <property type="match status" value="1"/>
</dbReference>
<dbReference type="SMART" id="SM00317">
    <property type="entry name" value="SET"/>
    <property type="match status" value="1"/>
</dbReference>
<evidence type="ECO:0008006" key="9">
    <source>
        <dbReference type="Google" id="ProtNLM"/>
    </source>
</evidence>
<keyword evidence="3" id="KW-0862">Zinc</keyword>
<dbReference type="SUPFAM" id="SSF82199">
    <property type="entry name" value="SET domain"/>
    <property type="match status" value="1"/>
</dbReference>
<name>A0AAN8WUW4_HALRR</name>
<dbReference type="PANTHER" id="PTHR46455">
    <property type="entry name" value="SET AND MYND DOMAIN CONTAINING, ARTHROPOD-SPECIFIC, MEMBER 4, ISOFORM A"/>
    <property type="match status" value="1"/>
</dbReference>
<dbReference type="PROSITE" id="PS01360">
    <property type="entry name" value="ZF_MYND_1"/>
    <property type="match status" value="1"/>
</dbReference>
<evidence type="ECO:0000256" key="1">
    <source>
        <dbReference type="ARBA" id="ARBA00022723"/>
    </source>
</evidence>
<evidence type="ECO:0000256" key="3">
    <source>
        <dbReference type="ARBA" id="ARBA00022833"/>
    </source>
</evidence>
<dbReference type="InterPro" id="IPR046341">
    <property type="entry name" value="SET_dom_sf"/>
</dbReference>
<dbReference type="Gene3D" id="6.10.140.2220">
    <property type="match status" value="2"/>
</dbReference>
<dbReference type="Gene3D" id="1.10.220.160">
    <property type="match status" value="1"/>
</dbReference>
<dbReference type="PROSITE" id="PS50280">
    <property type="entry name" value="SET"/>
    <property type="match status" value="1"/>
</dbReference>
<proteinExistence type="predicted"/>
<dbReference type="PROSITE" id="PS50865">
    <property type="entry name" value="ZF_MYND_2"/>
    <property type="match status" value="1"/>
</dbReference>
<organism evidence="7 8">
    <name type="scientific">Halocaridina rubra</name>
    <name type="common">Hawaiian red shrimp</name>
    <dbReference type="NCBI Taxonomy" id="373956"/>
    <lineage>
        <taxon>Eukaryota</taxon>
        <taxon>Metazoa</taxon>
        <taxon>Ecdysozoa</taxon>
        <taxon>Arthropoda</taxon>
        <taxon>Crustacea</taxon>
        <taxon>Multicrustacea</taxon>
        <taxon>Malacostraca</taxon>
        <taxon>Eumalacostraca</taxon>
        <taxon>Eucarida</taxon>
        <taxon>Decapoda</taxon>
        <taxon>Pleocyemata</taxon>
        <taxon>Caridea</taxon>
        <taxon>Atyoidea</taxon>
        <taxon>Atyidae</taxon>
        <taxon>Halocaridina</taxon>
    </lineage>
</organism>
<evidence type="ECO:0000259" key="6">
    <source>
        <dbReference type="PROSITE" id="PS50865"/>
    </source>
</evidence>
<dbReference type="GO" id="GO:0008170">
    <property type="term" value="F:N-methyltransferase activity"/>
    <property type="evidence" value="ECO:0007669"/>
    <property type="project" value="UniProtKB-ARBA"/>
</dbReference>
<accession>A0AAN8WUW4</accession>
<keyword evidence="2 4" id="KW-0863">Zinc-finger</keyword>